<keyword evidence="14" id="KW-0413">Isomerase</keyword>
<dbReference type="Proteomes" id="UP001273505">
    <property type="component" value="Unassembled WGS sequence"/>
</dbReference>
<dbReference type="InterPro" id="IPR036388">
    <property type="entry name" value="WH-like_DNA-bd_sf"/>
</dbReference>
<gene>
    <name evidence="20" type="primary">recQ</name>
    <name evidence="20" type="ORF">SCD92_15845</name>
</gene>
<dbReference type="InterPro" id="IPR018982">
    <property type="entry name" value="RQC_domain"/>
</dbReference>
<dbReference type="InterPro" id="IPR010997">
    <property type="entry name" value="HRDC-like_sf"/>
</dbReference>
<dbReference type="Pfam" id="PF00271">
    <property type="entry name" value="Helicase_C"/>
    <property type="match status" value="1"/>
</dbReference>
<evidence type="ECO:0000256" key="4">
    <source>
        <dbReference type="ARBA" id="ARBA00022723"/>
    </source>
</evidence>
<dbReference type="NCBIfam" id="TIGR00614">
    <property type="entry name" value="recQ_fam"/>
    <property type="match status" value="1"/>
</dbReference>
<dbReference type="InterPro" id="IPR014001">
    <property type="entry name" value="Helicase_ATP-bd"/>
</dbReference>
<keyword evidence="10" id="KW-0067">ATP-binding</keyword>
<evidence type="ECO:0000256" key="1">
    <source>
        <dbReference type="ARBA" id="ARBA00001946"/>
    </source>
</evidence>
<evidence type="ECO:0000313" key="21">
    <source>
        <dbReference type="Proteomes" id="UP001273505"/>
    </source>
</evidence>
<evidence type="ECO:0000256" key="3">
    <source>
        <dbReference type="ARBA" id="ARBA00005446"/>
    </source>
</evidence>
<dbReference type="InterPro" id="IPR029491">
    <property type="entry name" value="Helicase_HTH"/>
</dbReference>
<dbReference type="PROSITE" id="PS51194">
    <property type="entry name" value="HELICASE_CTER"/>
    <property type="match status" value="1"/>
</dbReference>
<dbReference type="InterPro" id="IPR044876">
    <property type="entry name" value="HRDC_dom_sf"/>
</dbReference>
<evidence type="ECO:0000256" key="2">
    <source>
        <dbReference type="ARBA" id="ARBA00001947"/>
    </source>
</evidence>
<dbReference type="Gene3D" id="1.10.10.10">
    <property type="entry name" value="Winged helix-like DNA-binding domain superfamily/Winged helix DNA-binding domain"/>
    <property type="match status" value="1"/>
</dbReference>
<dbReference type="PROSITE" id="PS51192">
    <property type="entry name" value="HELICASE_ATP_BIND_1"/>
    <property type="match status" value="1"/>
</dbReference>
<sequence>MTTALATLQTTFGYSDFRGQQADIIDALIAGDDVLVLMPTGGGKSLCYQIPALVREGLAIVVSPLIALMHDQVEALGQLGVSAAYLNSSLTSDQVQSIEQGLRNGEIRILYVAPERLVQPRTLSLLQSLPISLFAIDEAHCVSQWGHDFRSDYLQLSLLQQQFPAVPRIALTATADERTRAEIIERLQLQAAKQFVSGFDRPNIVYRIEQKQNARQQLLRFLHNEHPKDAGIVYCLSRRKVEETASWLTTQGLNALPYHAGLPAPTRQQNQDRFLREDGVIIVATIAFGMGIDKPDVRFVAHLDLPKSIESYYQETGRAGRDGEPATAWMVYGVQDVIKLKQMLSQSQGNEEFRRVEHHKLDAMLGLCEITSCRRQVLLSYFGEQDHGPCNNCDTCLTPPQTFEGTVVAQKALSVCHRTGQRFGVNHLIDVLLGKTPDKVIQFGHDKLSTFGIGGELDVNQWRSVFRQLVARGLMQVDVAGFGGLQLTEKCRPLLKGEQSIELRKDIKVDSGRKSRSSGAANGLSGPDRALWDKLRELRKSLAAEQDIAPYMIFHDAHLMEMVSLQPQDLDAFSRISGVGASKRDHYGDAFVAAIIEHAESLSEYAGSAENVKATEHETFALFKAGMTIADIARQRDITETTVYGHLAGLIEQGQLDVTEVVELPEQELDTIFDVMLAHDDEPFKLKPVYEALDGAYDYGVLRCVRAVVVRETTD</sequence>
<dbReference type="Pfam" id="PF16124">
    <property type="entry name" value="RecQ_Zn_bind"/>
    <property type="match status" value="1"/>
</dbReference>
<dbReference type="InterPro" id="IPR032284">
    <property type="entry name" value="RecQ_Zn-bd"/>
</dbReference>
<comment type="caution">
    <text evidence="20">The sequence shown here is derived from an EMBL/GenBank/DDBJ whole genome shotgun (WGS) entry which is preliminary data.</text>
</comment>
<dbReference type="GO" id="GO:0016787">
    <property type="term" value="F:hydrolase activity"/>
    <property type="evidence" value="ECO:0007669"/>
    <property type="project" value="UniProtKB-KW"/>
</dbReference>
<dbReference type="Pfam" id="PF09382">
    <property type="entry name" value="RQC"/>
    <property type="match status" value="1"/>
</dbReference>
<dbReference type="InterPro" id="IPR001650">
    <property type="entry name" value="Helicase_C-like"/>
</dbReference>
<dbReference type="Gene3D" id="3.40.50.300">
    <property type="entry name" value="P-loop containing nucleotide triphosphate hydrolases"/>
    <property type="match status" value="2"/>
</dbReference>
<dbReference type="Pfam" id="PF00570">
    <property type="entry name" value="HRDC"/>
    <property type="match status" value="1"/>
</dbReference>
<dbReference type="Pfam" id="PF14493">
    <property type="entry name" value="HTH_40"/>
    <property type="match status" value="1"/>
</dbReference>
<dbReference type="InterPro" id="IPR027417">
    <property type="entry name" value="P-loop_NTPase"/>
</dbReference>
<evidence type="ECO:0000256" key="16">
    <source>
        <dbReference type="NCBIfam" id="TIGR01389"/>
    </source>
</evidence>
<dbReference type="EMBL" id="JAXAFO010000033">
    <property type="protein sequence ID" value="MDX6850847.1"/>
    <property type="molecule type" value="Genomic_DNA"/>
</dbReference>
<keyword evidence="13" id="KW-0234">DNA repair</keyword>
<dbReference type="GO" id="GO:0003678">
    <property type="term" value="F:DNA helicase activity"/>
    <property type="evidence" value="ECO:0007669"/>
    <property type="project" value="UniProtKB-EC"/>
</dbReference>
<evidence type="ECO:0000256" key="10">
    <source>
        <dbReference type="ARBA" id="ARBA00022840"/>
    </source>
</evidence>
<keyword evidence="8 20" id="KW-0347">Helicase</keyword>
<dbReference type="SUPFAM" id="SSF47819">
    <property type="entry name" value="HRDC-like"/>
    <property type="match status" value="1"/>
</dbReference>
<evidence type="ECO:0000256" key="13">
    <source>
        <dbReference type="ARBA" id="ARBA00023204"/>
    </source>
</evidence>
<dbReference type="Gene3D" id="1.10.10.1390">
    <property type="entry name" value="ATP-dependent DNA helicase RecQ"/>
    <property type="match status" value="1"/>
</dbReference>
<evidence type="ECO:0000256" key="5">
    <source>
        <dbReference type="ARBA" id="ARBA00022741"/>
    </source>
</evidence>
<dbReference type="InterPro" id="IPR004589">
    <property type="entry name" value="DNA_helicase_ATP-dep_RecQ"/>
</dbReference>
<dbReference type="SMART" id="SM00956">
    <property type="entry name" value="RQC"/>
    <property type="match status" value="1"/>
</dbReference>
<comment type="cofactor">
    <cofactor evidence="2">
        <name>Zn(2+)</name>
        <dbReference type="ChEBI" id="CHEBI:29105"/>
    </cofactor>
</comment>
<feature type="domain" description="Helicase ATP-binding" evidence="18">
    <location>
        <begin position="25"/>
        <end position="193"/>
    </location>
</feature>
<evidence type="ECO:0000256" key="15">
    <source>
        <dbReference type="ARBA" id="ARBA00034617"/>
    </source>
</evidence>
<evidence type="ECO:0000313" key="20">
    <source>
        <dbReference type="EMBL" id="MDX6850847.1"/>
    </source>
</evidence>
<evidence type="ECO:0000259" key="18">
    <source>
        <dbReference type="PROSITE" id="PS51192"/>
    </source>
</evidence>
<name>A0ABU4S2Y3_9GAMM</name>
<dbReference type="InterPro" id="IPR006293">
    <property type="entry name" value="DNA_helicase_ATP-dep_RecQ_bac"/>
</dbReference>
<dbReference type="NCBIfam" id="TIGR01389">
    <property type="entry name" value="recQ"/>
    <property type="match status" value="1"/>
</dbReference>
<dbReference type="InterPro" id="IPR002121">
    <property type="entry name" value="HRDC_dom"/>
</dbReference>
<keyword evidence="6" id="KW-0227">DNA damage</keyword>
<dbReference type="CDD" id="cd18794">
    <property type="entry name" value="SF2_C_RecQ"/>
    <property type="match status" value="1"/>
</dbReference>
<proteinExistence type="inferred from homology"/>
<comment type="similarity">
    <text evidence="3">Belongs to the helicase family. RecQ subfamily.</text>
</comment>
<dbReference type="CDD" id="cd17920">
    <property type="entry name" value="DEXHc_RecQ"/>
    <property type="match status" value="1"/>
</dbReference>
<evidence type="ECO:0000259" key="17">
    <source>
        <dbReference type="PROSITE" id="PS50967"/>
    </source>
</evidence>
<dbReference type="SMART" id="SM00341">
    <property type="entry name" value="HRDC"/>
    <property type="match status" value="1"/>
</dbReference>
<keyword evidence="11" id="KW-0238">DNA-binding</keyword>
<dbReference type="SMART" id="SM00487">
    <property type="entry name" value="DEXDc"/>
    <property type="match status" value="1"/>
</dbReference>
<dbReference type="SUPFAM" id="SSF52540">
    <property type="entry name" value="P-loop containing nucleoside triphosphate hydrolases"/>
    <property type="match status" value="2"/>
</dbReference>
<dbReference type="Gene3D" id="1.10.150.80">
    <property type="entry name" value="HRDC domain"/>
    <property type="match status" value="1"/>
</dbReference>
<comment type="catalytic activity">
    <reaction evidence="15">
        <text>Couples ATP hydrolysis with the unwinding of duplex DNA by translocating in the 3'-5' direction.</text>
        <dbReference type="EC" id="5.6.2.4"/>
    </reaction>
</comment>
<feature type="domain" description="Helicase C-terminal" evidence="19">
    <location>
        <begin position="214"/>
        <end position="364"/>
    </location>
</feature>
<dbReference type="PANTHER" id="PTHR13710:SF105">
    <property type="entry name" value="ATP-DEPENDENT DNA HELICASE Q1"/>
    <property type="match status" value="1"/>
</dbReference>
<evidence type="ECO:0000256" key="9">
    <source>
        <dbReference type="ARBA" id="ARBA00022833"/>
    </source>
</evidence>
<evidence type="ECO:0000256" key="6">
    <source>
        <dbReference type="ARBA" id="ARBA00022763"/>
    </source>
</evidence>
<evidence type="ECO:0000256" key="8">
    <source>
        <dbReference type="ARBA" id="ARBA00022806"/>
    </source>
</evidence>
<keyword evidence="5" id="KW-0547">Nucleotide-binding</keyword>
<evidence type="ECO:0000256" key="14">
    <source>
        <dbReference type="ARBA" id="ARBA00023235"/>
    </source>
</evidence>
<evidence type="ECO:0000256" key="7">
    <source>
        <dbReference type="ARBA" id="ARBA00022801"/>
    </source>
</evidence>
<dbReference type="Pfam" id="PF00270">
    <property type="entry name" value="DEAD"/>
    <property type="match status" value="1"/>
</dbReference>
<feature type="domain" description="HRDC" evidence="17">
    <location>
        <begin position="525"/>
        <end position="605"/>
    </location>
</feature>
<dbReference type="PROSITE" id="PS50967">
    <property type="entry name" value="HRDC"/>
    <property type="match status" value="1"/>
</dbReference>
<organism evidence="20 21">
    <name type="scientific">Gilvimarinus gilvus</name>
    <dbReference type="NCBI Taxonomy" id="3058038"/>
    <lineage>
        <taxon>Bacteria</taxon>
        <taxon>Pseudomonadati</taxon>
        <taxon>Pseudomonadota</taxon>
        <taxon>Gammaproteobacteria</taxon>
        <taxon>Cellvibrionales</taxon>
        <taxon>Cellvibrionaceae</taxon>
        <taxon>Gilvimarinus</taxon>
    </lineage>
</organism>
<keyword evidence="12" id="KW-0233">DNA recombination</keyword>
<dbReference type="InterPro" id="IPR011545">
    <property type="entry name" value="DEAD/DEAH_box_helicase_dom"/>
</dbReference>
<keyword evidence="4" id="KW-0479">Metal-binding</keyword>
<dbReference type="SMART" id="SM00490">
    <property type="entry name" value="HELICc"/>
    <property type="match status" value="1"/>
</dbReference>
<dbReference type="PANTHER" id="PTHR13710">
    <property type="entry name" value="DNA HELICASE RECQ FAMILY MEMBER"/>
    <property type="match status" value="1"/>
</dbReference>
<keyword evidence="7 20" id="KW-0378">Hydrolase</keyword>
<evidence type="ECO:0000259" key="19">
    <source>
        <dbReference type="PROSITE" id="PS51194"/>
    </source>
</evidence>
<evidence type="ECO:0000256" key="11">
    <source>
        <dbReference type="ARBA" id="ARBA00023125"/>
    </source>
</evidence>
<protein>
    <recommendedName>
        <fullName evidence="16">DNA helicase RecQ</fullName>
        <ecNumber evidence="16">5.6.2.4</ecNumber>
    </recommendedName>
</protein>
<dbReference type="EC" id="5.6.2.4" evidence="16"/>
<comment type="cofactor">
    <cofactor evidence="1">
        <name>Mg(2+)</name>
        <dbReference type="ChEBI" id="CHEBI:18420"/>
    </cofactor>
</comment>
<accession>A0ABU4S2Y3</accession>
<keyword evidence="21" id="KW-1185">Reference proteome</keyword>
<keyword evidence="9" id="KW-0862">Zinc</keyword>
<evidence type="ECO:0000256" key="12">
    <source>
        <dbReference type="ARBA" id="ARBA00023172"/>
    </source>
</evidence>
<reference evidence="20 21" key="1">
    <citation type="submission" date="2023-11" db="EMBL/GenBank/DDBJ databases">
        <title>Gilvimarinus fulvus sp. nov., isolated from the surface of Kelp.</title>
        <authorList>
            <person name="Sun Y.Y."/>
            <person name="Gong Y."/>
            <person name="Du Z.J."/>
        </authorList>
    </citation>
    <scope>NUCLEOTIDE SEQUENCE [LARGE SCALE GENOMIC DNA]</scope>
    <source>
        <strain evidence="20 21">SDUM040013</strain>
    </source>
</reference>